<dbReference type="InterPro" id="IPR004401">
    <property type="entry name" value="YbaB/EbfC"/>
</dbReference>
<dbReference type="SUPFAM" id="SSF82607">
    <property type="entry name" value="YbaB-like"/>
    <property type="match status" value="1"/>
</dbReference>
<dbReference type="KEGG" id="tcu:Tcur_4909"/>
<gene>
    <name evidence="1" type="ordered locus">Tcur_4909</name>
</gene>
<name>D1A8B0_THECD</name>
<dbReference type="GO" id="GO:0003677">
    <property type="term" value="F:DNA binding"/>
    <property type="evidence" value="ECO:0007669"/>
    <property type="project" value="InterPro"/>
</dbReference>
<dbReference type="Proteomes" id="UP000001918">
    <property type="component" value="Chromosome"/>
</dbReference>
<dbReference type="eggNOG" id="COG0718">
    <property type="taxonomic scope" value="Bacteria"/>
</dbReference>
<dbReference type="AlphaFoldDB" id="D1A8B0"/>
<dbReference type="HOGENOM" id="CLU_1659890_0_0_11"/>
<dbReference type="OrthoDB" id="3829223at2"/>
<evidence type="ECO:0000313" key="2">
    <source>
        <dbReference type="Proteomes" id="UP000001918"/>
    </source>
</evidence>
<accession>D1A8B0</accession>
<sequence length="159" mass="17606">MDYSVANAGFERFQSAMEKDVERMRDFQERMSQVRGKGEAAEGRITAEVDSENGLAVLDIDPRVLRMPVEDISTEIRAAVNAAFKDFQDKTGSLAAELYGAQGEDPEKILADPSALLAKIEELGNNFAVQLQDMARELSVQQQRAKDIAGRMTPPRDLD</sequence>
<dbReference type="STRING" id="471852.Tcur_4909"/>
<protein>
    <recommendedName>
        <fullName evidence="3">YbaB/EbfC family DNA-binding protein</fullName>
    </recommendedName>
</protein>
<dbReference type="SMR" id="D1A8B0"/>
<dbReference type="InterPro" id="IPR036894">
    <property type="entry name" value="YbaB-like_sf"/>
</dbReference>
<keyword evidence="2" id="KW-1185">Reference proteome</keyword>
<dbReference type="EMBL" id="CP001738">
    <property type="protein sequence ID" value="ACZ00425.1"/>
    <property type="molecule type" value="Genomic_DNA"/>
</dbReference>
<evidence type="ECO:0008006" key="3">
    <source>
        <dbReference type="Google" id="ProtNLM"/>
    </source>
</evidence>
<proteinExistence type="predicted"/>
<evidence type="ECO:0000313" key="1">
    <source>
        <dbReference type="EMBL" id="ACZ00425.1"/>
    </source>
</evidence>
<dbReference type="Pfam" id="PF02575">
    <property type="entry name" value="YbaB_DNA_bd"/>
    <property type="match status" value="1"/>
</dbReference>
<dbReference type="RefSeq" id="WP_012855206.1">
    <property type="nucleotide sequence ID" value="NC_013510.1"/>
</dbReference>
<organism evidence="1 2">
    <name type="scientific">Thermomonospora curvata (strain ATCC 19995 / DSM 43183 / JCM 3096 / KCTC 9072 / NBRC 15933 / NCIMB 10081 / Henssen B9)</name>
    <dbReference type="NCBI Taxonomy" id="471852"/>
    <lineage>
        <taxon>Bacteria</taxon>
        <taxon>Bacillati</taxon>
        <taxon>Actinomycetota</taxon>
        <taxon>Actinomycetes</taxon>
        <taxon>Streptosporangiales</taxon>
        <taxon>Thermomonosporaceae</taxon>
        <taxon>Thermomonospora</taxon>
    </lineage>
</organism>
<dbReference type="Gene3D" id="3.30.1310.10">
    <property type="entry name" value="Nucleoid-associated protein YbaB-like domain"/>
    <property type="match status" value="1"/>
</dbReference>
<reference evidence="1 2" key="1">
    <citation type="journal article" date="2011" name="Stand. Genomic Sci.">
        <title>Complete genome sequence of Thermomonospora curvata type strain (B9).</title>
        <authorList>
            <person name="Chertkov O."/>
            <person name="Sikorski J."/>
            <person name="Nolan M."/>
            <person name="Lapidus A."/>
            <person name="Lucas S."/>
            <person name="Del Rio T.G."/>
            <person name="Tice H."/>
            <person name="Cheng J.F."/>
            <person name="Goodwin L."/>
            <person name="Pitluck S."/>
            <person name="Liolios K."/>
            <person name="Ivanova N."/>
            <person name="Mavromatis K."/>
            <person name="Mikhailova N."/>
            <person name="Ovchinnikova G."/>
            <person name="Pati A."/>
            <person name="Chen A."/>
            <person name="Palaniappan K."/>
            <person name="Djao O.D."/>
            <person name="Land M."/>
            <person name="Hauser L."/>
            <person name="Chang Y.J."/>
            <person name="Jeffries C.D."/>
            <person name="Brettin T."/>
            <person name="Han C."/>
            <person name="Detter J.C."/>
            <person name="Rohde M."/>
            <person name="Goker M."/>
            <person name="Woyke T."/>
            <person name="Bristow J."/>
            <person name="Eisen J.A."/>
            <person name="Markowitz V."/>
            <person name="Hugenholtz P."/>
            <person name="Klenk H.P."/>
            <person name="Kyrpides N.C."/>
        </authorList>
    </citation>
    <scope>NUCLEOTIDE SEQUENCE [LARGE SCALE GENOMIC DNA]</scope>
    <source>
        <strain evidence="2">ATCC 19995 / DSM 43183 / JCM 3096 / KCTC 9072 / NBRC 15933 / NCIMB 10081 / Henssen B9</strain>
    </source>
</reference>